<feature type="non-terminal residue" evidence="2">
    <location>
        <position position="265"/>
    </location>
</feature>
<dbReference type="GO" id="GO:0009328">
    <property type="term" value="C:phenylalanine-tRNA ligase complex"/>
    <property type="evidence" value="ECO:0007669"/>
    <property type="project" value="TreeGrafter"/>
</dbReference>
<reference evidence="3" key="1">
    <citation type="submission" date="2017-09" db="EMBL/GenBank/DDBJ databases">
        <title>Depth-based differentiation of microbial function through sediment-hosted aquifers and enrichment of novel symbionts in the deep terrestrial subsurface.</title>
        <authorList>
            <person name="Probst A.J."/>
            <person name="Ladd B."/>
            <person name="Jarett J.K."/>
            <person name="Geller-Mcgrath D.E."/>
            <person name="Sieber C.M.K."/>
            <person name="Emerson J.B."/>
            <person name="Anantharaman K."/>
            <person name="Thomas B.C."/>
            <person name="Malmstrom R."/>
            <person name="Stieglmeier M."/>
            <person name="Klingl A."/>
            <person name="Woyke T."/>
            <person name="Ryan C.M."/>
            <person name="Banfield J.F."/>
        </authorList>
    </citation>
    <scope>NUCLEOTIDE SEQUENCE [LARGE SCALE GENOMIC DNA]</scope>
</reference>
<evidence type="ECO:0000313" key="3">
    <source>
        <dbReference type="Proteomes" id="UP000230324"/>
    </source>
</evidence>
<dbReference type="SUPFAM" id="SSF56037">
    <property type="entry name" value="PheT/TilS domain"/>
    <property type="match status" value="1"/>
</dbReference>
<dbReference type="GO" id="GO:0003723">
    <property type="term" value="F:RNA binding"/>
    <property type="evidence" value="ECO:0007669"/>
    <property type="project" value="InterPro"/>
</dbReference>
<protein>
    <submittedName>
        <fullName evidence="2">Phenylalanine--tRNA ligase subunit beta</fullName>
    </submittedName>
</protein>
<proteinExistence type="predicted"/>
<dbReference type="GO" id="GO:0006432">
    <property type="term" value="P:phenylalanyl-tRNA aminoacylation"/>
    <property type="evidence" value="ECO:0007669"/>
    <property type="project" value="InterPro"/>
</dbReference>
<dbReference type="PANTHER" id="PTHR10947:SF0">
    <property type="entry name" value="PHENYLALANINE--TRNA LIGASE BETA SUBUNIT"/>
    <property type="match status" value="1"/>
</dbReference>
<dbReference type="InterPro" id="IPR009061">
    <property type="entry name" value="DNA-bd_dom_put_sf"/>
</dbReference>
<name>A0A2M7BY83_9BACT</name>
<dbReference type="Pfam" id="PF03483">
    <property type="entry name" value="B3_4"/>
    <property type="match status" value="1"/>
</dbReference>
<dbReference type="GO" id="GO:0004826">
    <property type="term" value="F:phenylalanine-tRNA ligase activity"/>
    <property type="evidence" value="ECO:0007669"/>
    <property type="project" value="InterPro"/>
</dbReference>
<keyword evidence="2" id="KW-0436">Ligase</keyword>
<comment type="caution">
    <text evidence="2">The sequence shown here is derived from an EMBL/GenBank/DDBJ whole genome shotgun (WGS) entry which is preliminary data.</text>
</comment>
<sequence length="265" mass="30131">MTFSYNWLQDYIKKTLPKPEKLAELLTMHFFEVEGVKKIGKDWVFDIAVLPNRAADCLSHIGIAREIAVLSNLKYLKYIGSTHVFKEDESKRAKDFIQVEVRNKEDCPRYSAKIIFGIKVKSSAKWIQERLKTCGLQPINNIVDTVNYVMLETGQPLHSFDFDKVEKKIIVRRAKKGEKIKALDDKTYQLDKDILVIADKKIPLAIAGIKGGVSTAIGSGTKNIIIEAANFNSRLIRRASQKLKLKTDASWRFENGIDPNLIDFS</sequence>
<dbReference type="Gene3D" id="3.30.56.10">
    <property type="match status" value="1"/>
</dbReference>
<organism evidence="2 3">
    <name type="scientific">Candidatus Nealsonbacteria bacterium CG03_land_8_20_14_0_80_36_12</name>
    <dbReference type="NCBI Taxonomy" id="1974701"/>
    <lineage>
        <taxon>Bacteria</taxon>
        <taxon>Candidatus Nealsoniibacteriota</taxon>
    </lineage>
</organism>
<dbReference type="Gene3D" id="3.50.40.10">
    <property type="entry name" value="Phenylalanyl-trna Synthetase, Chain B, domain 3"/>
    <property type="match status" value="1"/>
</dbReference>
<dbReference type="AlphaFoldDB" id="A0A2M7BY83"/>
<dbReference type="SMART" id="SM00873">
    <property type="entry name" value="B3_4"/>
    <property type="match status" value="1"/>
</dbReference>
<dbReference type="SUPFAM" id="SSF46955">
    <property type="entry name" value="Putative DNA-binding domain"/>
    <property type="match status" value="1"/>
</dbReference>
<dbReference type="EMBL" id="PEUV01000033">
    <property type="protein sequence ID" value="PIV12627.1"/>
    <property type="molecule type" value="Genomic_DNA"/>
</dbReference>
<dbReference type="PANTHER" id="PTHR10947">
    <property type="entry name" value="PHENYLALANYL-TRNA SYNTHETASE BETA CHAIN AND LEUCINE-RICH REPEAT-CONTAINING PROTEIN 47"/>
    <property type="match status" value="1"/>
</dbReference>
<evidence type="ECO:0000313" key="2">
    <source>
        <dbReference type="EMBL" id="PIV12627.1"/>
    </source>
</evidence>
<gene>
    <name evidence="2" type="ORF">COS47_01665</name>
</gene>
<evidence type="ECO:0000259" key="1">
    <source>
        <dbReference type="SMART" id="SM00873"/>
    </source>
</evidence>
<accession>A0A2M7BY83</accession>
<dbReference type="InterPro" id="IPR005146">
    <property type="entry name" value="B3/B4_tRNA-bd"/>
</dbReference>
<feature type="domain" description="B3/B4 tRNA-binding" evidence="1">
    <location>
        <begin position="106"/>
        <end position="265"/>
    </location>
</feature>
<dbReference type="Proteomes" id="UP000230324">
    <property type="component" value="Unassembled WGS sequence"/>
</dbReference>
<dbReference type="InterPro" id="IPR045060">
    <property type="entry name" value="Phe-tRNA-ligase_IIc_bsu"/>
</dbReference>
<dbReference type="InterPro" id="IPR020825">
    <property type="entry name" value="Phe-tRNA_synthase-like_B3/B4"/>
</dbReference>